<evidence type="ECO:0000313" key="9">
    <source>
        <dbReference type="EMBL" id="UNK44335.1"/>
    </source>
</evidence>
<dbReference type="EMBL" id="CP093326">
    <property type="protein sequence ID" value="UNK44335.1"/>
    <property type="molecule type" value="Genomic_DNA"/>
</dbReference>
<evidence type="ECO:0000256" key="4">
    <source>
        <dbReference type="ARBA" id="ARBA00023136"/>
    </source>
</evidence>
<evidence type="ECO:0000256" key="2">
    <source>
        <dbReference type="ARBA" id="ARBA00022692"/>
    </source>
</evidence>
<evidence type="ECO:0000256" key="6">
    <source>
        <dbReference type="ARBA" id="ARBA00023316"/>
    </source>
</evidence>
<organism evidence="9 10">
    <name type="scientific">Arthrobacter sulfonylureivorans</name>
    <dbReference type="NCBI Taxonomy" id="2486855"/>
    <lineage>
        <taxon>Bacteria</taxon>
        <taxon>Bacillati</taxon>
        <taxon>Actinomycetota</taxon>
        <taxon>Actinomycetes</taxon>
        <taxon>Micrococcales</taxon>
        <taxon>Micrococcaceae</taxon>
        <taxon>Arthrobacter</taxon>
    </lineage>
</organism>
<dbReference type="EC" id="4.2.2.29" evidence="7"/>
<dbReference type="PANTHER" id="PTHR30518">
    <property type="entry name" value="ENDOLYTIC MUREIN TRANSGLYCOSYLASE"/>
    <property type="match status" value="1"/>
</dbReference>
<accession>A0ABY3W2V6</accession>
<dbReference type="PANTHER" id="PTHR30518:SF2">
    <property type="entry name" value="ENDOLYTIC MUREIN TRANSGLYCOSYLASE"/>
    <property type="match status" value="1"/>
</dbReference>
<feature type="transmembrane region" description="Helical" evidence="7">
    <location>
        <begin position="178"/>
        <end position="197"/>
    </location>
</feature>
<dbReference type="RefSeq" id="WP_241912850.1">
    <property type="nucleotide sequence ID" value="NZ_CP093326.1"/>
</dbReference>
<evidence type="ECO:0000256" key="7">
    <source>
        <dbReference type="HAMAP-Rule" id="MF_02065"/>
    </source>
</evidence>
<keyword evidence="2 7" id="KW-0812">Transmembrane</keyword>
<dbReference type="NCBIfam" id="TIGR00247">
    <property type="entry name" value="endolytic transglycosylase MltG"/>
    <property type="match status" value="1"/>
</dbReference>
<evidence type="ECO:0000313" key="10">
    <source>
        <dbReference type="Proteomes" id="UP000829069"/>
    </source>
</evidence>
<dbReference type="Pfam" id="PF02618">
    <property type="entry name" value="YceG"/>
    <property type="match status" value="1"/>
</dbReference>
<proteinExistence type="inferred from homology"/>
<feature type="compositionally biased region" description="Low complexity" evidence="8">
    <location>
        <begin position="108"/>
        <end position="126"/>
    </location>
</feature>
<dbReference type="InterPro" id="IPR003770">
    <property type="entry name" value="MLTG-like"/>
</dbReference>
<dbReference type="Gene3D" id="3.30.160.60">
    <property type="entry name" value="Classic Zinc Finger"/>
    <property type="match status" value="1"/>
</dbReference>
<gene>
    <name evidence="7 9" type="primary">mltG</name>
    <name evidence="9" type="ORF">MNQ99_09965</name>
</gene>
<feature type="compositionally biased region" description="Basic residues" evidence="8">
    <location>
        <begin position="160"/>
        <end position="169"/>
    </location>
</feature>
<comment type="function">
    <text evidence="7">Functions as a peptidoglycan terminase that cleaves nascent peptidoglycan strands endolytically to terminate their elongation.</text>
</comment>
<dbReference type="Gene3D" id="3.30.1490.480">
    <property type="entry name" value="Endolytic murein transglycosylase"/>
    <property type="match status" value="1"/>
</dbReference>
<reference evidence="9 10" key="1">
    <citation type="submission" date="2022-03" db="EMBL/GenBank/DDBJ databases">
        <title>Isotopic signatures of nitrous oxide derived from detoxification processes.</title>
        <authorList>
            <person name="Behrendt U."/>
            <person name="Buchen C."/>
            <person name="Well R."/>
            <person name="Ulrich A."/>
            <person name="Rohe L."/>
            <person name="Kolb S."/>
            <person name="Schloter M."/>
            <person name="Horn M.A."/>
            <person name="Augustin J."/>
        </authorList>
    </citation>
    <scope>NUCLEOTIDE SEQUENCE [LARGE SCALE GENOMIC DNA]</scope>
    <source>
        <strain evidence="9 10">S4-C24</strain>
    </source>
</reference>
<feature type="region of interest" description="Disordered" evidence="8">
    <location>
        <begin position="150"/>
        <end position="169"/>
    </location>
</feature>
<comment type="similarity">
    <text evidence="7">Belongs to the transglycosylase MltG family.</text>
</comment>
<keyword evidence="4 7" id="KW-0472">Membrane</keyword>
<comment type="subcellular location">
    <subcellularLocation>
        <location evidence="7">Cell membrane</location>
        <topology evidence="7">Single-pass membrane protein</topology>
    </subcellularLocation>
</comment>
<evidence type="ECO:0000256" key="5">
    <source>
        <dbReference type="ARBA" id="ARBA00023239"/>
    </source>
</evidence>
<sequence length="523" mass="57066">MSKHPDDWTNLPSRRAARGRQAADPRFDDTVPPYWDDDAVPEWEEPPADEAWPDPAGQPAAPEPPDAPEADEPSTGWYDPEPATVIQHHVPTRGEPRRRQPEAEPEAEYAAGSAAGEAESAPYAAERGWEATDAGQSYEDDGQIYHDGRLDFFEDEPASGRKRPVRTKKRARRRRNTIMLVVFAVFAAGLVGVVLFLQNLLGMGGGPEDYPGPGEGQVTFTVQQGAGPLVIADSLVEQDIISNSETFLGELASQADGREVQPGDYQMQYKLPAAEAAAILLEDVGEKVSYTAINRTWREEEVFAALSEGTQIPASEFAELAKNPQQFGLPDSARNLEGYLFPGEYRWPLGTSAKDILTELVGNTVDRLTKDGISDPQEQFRVLTIASIIEAEAGEADYATVAGAIQNRLKPDNTETNGLIQSDATVTYGLGRKGYDITPEEKADKSNPYNTYAHTGLPAGPINSPGGPAIDAAASPADVPYYYWVTVNLDTGETKFAKTLEQHNAYTKEYQQWCSTQKEGRCS</sequence>
<comment type="catalytic activity">
    <reaction evidence="7">
        <text>a peptidoglycan chain = a peptidoglycan chain with N-acetyl-1,6-anhydromuramyl-[peptide] at the reducing end + a peptidoglycan chain with N-acetylglucosamine at the non-reducing end.</text>
        <dbReference type="EC" id="4.2.2.29"/>
    </reaction>
</comment>
<feature type="compositionally biased region" description="Acidic residues" evidence="8">
    <location>
        <begin position="35"/>
        <end position="52"/>
    </location>
</feature>
<protein>
    <recommendedName>
        <fullName evidence="7">Endolytic murein transglycosylase</fullName>
        <ecNumber evidence="7">4.2.2.29</ecNumber>
    </recommendedName>
    <alternativeName>
        <fullName evidence="7">Peptidoglycan lytic transglycosylase</fullName>
    </alternativeName>
    <alternativeName>
        <fullName evidence="7">Peptidoglycan polymerization terminase</fullName>
    </alternativeName>
</protein>
<dbReference type="HAMAP" id="MF_02065">
    <property type="entry name" value="MltG"/>
    <property type="match status" value="1"/>
</dbReference>
<evidence type="ECO:0000256" key="3">
    <source>
        <dbReference type="ARBA" id="ARBA00022989"/>
    </source>
</evidence>
<feature type="region of interest" description="Disordered" evidence="8">
    <location>
        <begin position="1"/>
        <end position="143"/>
    </location>
</feature>
<evidence type="ECO:0000256" key="1">
    <source>
        <dbReference type="ARBA" id="ARBA00022475"/>
    </source>
</evidence>
<keyword evidence="1 7" id="KW-1003">Cell membrane</keyword>
<keyword evidence="5 7" id="KW-0456">Lyase</keyword>
<keyword evidence="10" id="KW-1185">Reference proteome</keyword>
<feature type="compositionally biased region" description="Basic and acidic residues" evidence="8">
    <location>
        <begin position="92"/>
        <end position="102"/>
    </location>
</feature>
<keyword evidence="3 7" id="KW-1133">Transmembrane helix</keyword>
<feature type="site" description="Important for catalytic activity" evidence="7">
    <location>
        <position position="392"/>
    </location>
</feature>
<evidence type="ECO:0000256" key="8">
    <source>
        <dbReference type="SAM" id="MobiDB-lite"/>
    </source>
</evidence>
<dbReference type="Proteomes" id="UP000829069">
    <property type="component" value="Chromosome"/>
</dbReference>
<name>A0ABY3W2V6_9MICC</name>
<keyword evidence="6 7" id="KW-0961">Cell wall biogenesis/degradation</keyword>